<accession>A0A640TBN8</accession>
<dbReference type="Proteomes" id="UP000429552">
    <property type="component" value="Unassembled WGS sequence"/>
</dbReference>
<name>A0A640TBN8_STRNI</name>
<protein>
    <submittedName>
        <fullName evidence="1">Uncharacterized protein</fullName>
    </submittedName>
</protein>
<proteinExistence type="predicted"/>
<comment type="caution">
    <text evidence="1">The sequence shown here is derived from an EMBL/GenBank/DDBJ whole genome shotgun (WGS) entry which is preliminary data.</text>
</comment>
<gene>
    <name evidence="1" type="ORF">Sliba_15920</name>
</gene>
<evidence type="ECO:0000313" key="1">
    <source>
        <dbReference type="EMBL" id="GFE21139.1"/>
    </source>
</evidence>
<sequence>MPQPQPEQHTAAEALGVYDQVAAIEPLRAVAAARILPTVSAASTDWESMTVATAPGARERALRMRLHPDPGGCGRSALAALGLDWAG</sequence>
<dbReference type="AlphaFoldDB" id="A0A640TBN8"/>
<organism evidence="1 2">
    <name type="scientific">Streptomyces nigrescens</name>
    <dbReference type="NCBI Taxonomy" id="1920"/>
    <lineage>
        <taxon>Bacteria</taxon>
        <taxon>Bacillati</taxon>
        <taxon>Actinomycetota</taxon>
        <taxon>Actinomycetes</taxon>
        <taxon>Kitasatosporales</taxon>
        <taxon>Streptomycetaceae</taxon>
        <taxon>Streptomyces</taxon>
    </lineage>
</organism>
<reference evidence="1 2" key="1">
    <citation type="submission" date="2019-12" db="EMBL/GenBank/DDBJ databases">
        <title>Whole genome shotgun sequence of Streptomyces libani subsp. libani NBRC 13452.</title>
        <authorList>
            <person name="Ichikawa N."/>
            <person name="Kimura A."/>
            <person name="Kitahashi Y."/>
            <person name="Komaki H."/>
            <person name="Tamura T."/>
        </authorList>
    </citation>
    <scope>NUCLEOTIDE SEQUENCE [LARGE SCALE GENOMIC DNA]</scope>
    <source>
        <strain evidence="1 2">NBRC 13452</strain>
    </source>
</reference>
<evidence type="ECO:0000313" key="2">
    <source>
        <dbReference type="Proteomes" id="UP000429552"/>
    </source>
</evidence>
<dbReference type="EMBL" id="BLIP01000001">
    <property type="protein sequence ID" value="GFE21139.1"/>
    <property type="molecule type" value="Genomic_DNA"/>
</dbReference>